<dbReference type="Pfam" id="PF04925">
    <property type="entry name" value="SHQ1"/>
    <property type="match status" value="1"/>
</dbReference>
<dbReference type="OrthoDB" id="73639at2759"/>
<dbReference type="GO" id="GO:0000493">
    <property type="term" value="P:box H/ACA snoRNP assembly"/>
    <property type="evidence" value="ECO:0007669"/>
    <property type="project" value="InterPro"/>
</dbReference>
<dbReference type="GO" id="GO:0051082">
    <property type="term" value="F:unfolded protein binding"/>
    <property type="evidence" value="ECO:0007669"/>
    <property type="project" value="TreeGrafter"/>
</dbReference>
<dbReference type="eggNOG" id="KOG3247">
    <property type="taxonomic scope" value="Eukaryota"/>
</dbReference>
<dbReference type="EMBL" id="KK852808">
    <property type="protein sequence ID" value="KDR16034.1"/>
    <property type="molecule type" value="Genomic_DNA"/>
</dbReference>
<dbReference type="Proteomes" id="UP000027135">
    <property type="component" value="Unassembled WGS sequence"/>
</dbReference>
<accession>A0A067RBJ3</accession>
<dbReference type="CDD" id="cd06463">
    <property type="entry name" value="p23_like"/>
    <property type="match status" value="1"/>
</dbReference>
<dbReference type="Gene3D" id="2.60.40.790">
    <property type="match status" value="1"/>
</dbReference>
<dbReference type="InterPro" id="IPR007052">
    <property type="entry name" value="CS_dom"/>
</dbReference>
<dbReference type="OMA" id="HNIESAW"/>
<name>A0A067RBJ3_ZOONE</name>
<dbReference type="InterPro" id="IPR008978">
    <property type="entry name" value="HSP20-like_chaperone"/>
</dbReference>
<dbReference type="GO" id="GO:0005737">
    <property type="term" value="C:cytoplasm"/>
    <property type="evidence" value="ECO:0007669"/>
    <property type="project" value="TreeGrafter"/>
</dbReference>
<dbReference type="PANTHER" id="PTHR12967:SF0">
    <property type="entry name" value="PROTEIN SHQ1 HOMOLOG"/>
    <property type="match status" value="1"/>
</dbReference>
<gene>
    <name evidence="6" type="ORF">L798_09981</name>
</gene>
<reference evidence="6 7" key="1">
    <citation type="journal article" date="2014" name="Nat. Commun.">
        <title>Molecular traces of alternative social organization in a termite genome.</title>
        <authorList>
            <person name="Terrapon N."/>
            <person name="Li C."/>
            <person name="Robertson H.M."/>
            <person name="Ji L."/>
            <person name="Meng X."/>
            <person name="Booth W."/>
            <person name="Chen Z."/>
            <person name="Childers C.P."/>
            <person name="Glastad K.M."/>
            <person name="Gokhale K."/>
            <person name="Gowin J."/>
            <person name="Gronenberg W."/>
            <person name="Hermansen R.A."/>
            <person name="Hu H."/>
            <person name="Hunt B.G."/>
            <person name="Huylmans A.K."/>
            <person name="Khalil S.M."/>
            <person name="Mitchell R.D."/>
            <person name="Munoz-Torres M.C."/>
            <person name="Mustard J.A."/>
            <person name="Pan H."/>
            <person name="Reese J.T."/>
            <person name="Scharf M.E."/>
            <person name="Sun F."/>
            <person name="Vogel H."/>
            <person name="Xiao J."/>
            <person name="Yang W."/>
            <person name="Yang Z."/>
            <person name="Yang Z."/>
            <person name="Zhou J."/>
            <person name="Zhu J."/>
            <person name="Brent C.S."/>
            <person name="Elsik C.G."/>
            <person name="Goodisman M.A."/>
            <person name="Liberles D.A."/>
            <person name="Roe R.M."/>
            <person name="Vargo E.L."/>
            <person name="Vilcinskas A."/>
            <person name="Wang J."/>
            <person name="Bornberg-Bauer E."/>
            <person name="Korb J."/>
            <person name="Zhang G."/>
            <person name="Liebig J."/>
        </authorList>
    </citation>
    <scope>NUCLEOTIDE SEQUENCE [LARGE SCALE GENOMIC DNA]</scope>
    <source>
        <tissue evidence="6">Whole organism</tissue>
    </source>
</reference>
<dbReference type="Pfam" id="PF21413">
    <property type="entry name" value="SHQ1-like_CS"/>
    <property type="match status" value="1"/>
</dbReference>
<feature type="compositionally biased region" description="Acidic residues" evidence="4">
    <location>
        <begin position="465"/>
        <end position="487"/>
    </location>
</feature>
<dbReference type="SUPFAM" id="SSF49764">
    <property type="entry name" value="HSP20-like chaperones"/>
    <property type="match status" value="1"/>
</dbReference>
<proteinExistence type="inferred from homology"/>
<evidence type="ECO:0000256" key="3">
    <source>
        <dbReference type="SAM" id="Coils"/>
    </source>
</evidence>
<feature type="region of interest" description="Disordered" evidence="4">
    <location>
        <begin position="445"/>
        <end position="487"/>
    </location>
</feature>
<evidence type="ECO:0000256" key="1">
    <source>
        <dbReference type="ARBA" id="ARBA00005607"/>
    </source>
</evidence>
<dbReference type="InterPro" id="IPR039742">
    <property type="entry name" value="Shq1"/>
</dbReference>
<feature type="coiled-coil region" evidence="3">
    <location>
        <begin position="407"/>
        <end position="440"/>
    </location>
</feature>
<keyword evidence="7" id="KW-1185">Reference proteome</keyword>
<dbReference type="InParanoid" id="A0A067RBJ3"/>
<dbReference type="PROSITE" id="PS51203">
    <property type="entry name" value="CS"/>
    <property type="match status" value="1"/>
</dbReference>
<dbReference type="GO" id="GO:0005654">
    <property type="term" value="C:nucleoplasm"/>
    <property type="evidence" value="ECO:0007669"/>
    <property type="project" value="TreeGrafter"/>
</dbReference>
<sequence>MLTPKFELTQTETKVCITIYAPYTNISETDIYIEKNDFRFVSPPYYLRLQLPGEVTEMGASNGMYDADDGKFTLTMEKVNRGEHFPNLDLISTLLVKKSNNFPSKPNIRVLDSQEEDGSTDDSHYSQDELSEVECLIEQTVPEEKASFEVLITKSKYGFGNQFSDVFKGFSYEVLEILDLPDPDVTPDSSRTQLRLECEVNDFSDEHYLGDLVYRSHIDAVIKFNTIWEKDQTMGTPATLCVGDIERLKDIPVHKYILTRSEQQAAYFGLLDIIAAYCYDYRTTEGDPTSESAWTINKLSATLSWFEVYSSVKDVLLAFVRRSLCYPLFRNYDLSVKILRDVQILLRLGKRKLLKCLLDIHQLFNKSNPRYLLNRLYIEDYCVWIQEADDERFVAMAEEIDMSVPKKQDLMLDIVELELAAEMVQREEKEEKKMQMLNKTLSSLQLSEENCSSEERLMAVPLPAQEEDSSDGDTDDEESLDSDDLSS</sequence>
<feature type="domain" description="CS" evidence="5">
    <location>
        <begin position="1"/>
        <end position="89"/>
    </location>
</feature>
<protein>
    <recommendedName>
        <fullName evidence="2">Protein SHQ1 homolog</fullName>
    </recommendedName>
</protein>
<dbReference type="STRING" id="136037.A0A067RBJ3"/>
<organism evidence="6 7">
    <name type="scientific">Zootermopsis nevadensis</name>
    <name type="common">Dampwood termite</name>
    <dbReference type="NCBI Taxonomy" id="136037"/>
    <lineage>
        <taxon>Eukaryota</taxon>
        <taxon>Metazoa</taxon>
        <taxon>Ecdysozoa</taxon>
        <taxon>Arthropoda</taxon>
        <taxon>Hexapoda</taxon>
        <taxon>Insecta</taxon>
        <taxon>Pterygota</taxon>
        <taxon>Neoptera</taxon>
        <taxon>Polyneoptera</taxon>
        <taxon>Dictyoptera</taxon>
        <taxon>Blattodea</taxon>
        <taxon>Blattoidea</taxon>
        <taxon>Termitoidae</taxon>
        <taxon>Termopsidae</taxon>
        <taxon>Zootermopsis</taxon>
    </lineage>
</organism>
<comment type="similarity">
    <text evidence="1">Belongs to the SHQ1 family.</text>
</comment>
<evidence type="ECO:0000259" key="5">
    <source>
        <dbReference type="PROSITE" id="PS51203"/>
    </source>
</evidence>
<evidence type="ECO:0000256" key="4">
    <source>
        <dbReference type="SAM" id="MobiDB-lite"/>
    </source>
</evidence>
<keyword evidence="3" id="KW-0175">Coiled coil</keyword>
<dbReference type="InterPro" id="IPR007009">
    <property type="entry name" value="Shq1_C"/>
</dbReference>
<dbReference type="AlphaFoldDB" id="A0A067RBJ3"/>
<dbReference type="InterPro" id="IPR048696">
    <property type="entry name" value="SHQ1-like_CS"/>
</dbReference>
<evidence type="ECO:0000313" key="7">
    <source>
        <dbReference type="Proteomes" id="UP000027135"/>
    </source>
</evidence>
<feature type="region of interest" description="Disordered" evidence="4">
    <location>
        <begin position="106"/>
        <end position="125"/>
    </location>
</feature>
<evidence type="ECO:0000313" key="6">
    <source>
        <dbReference type="EMBL" id="KDR16034.1"/>
    </source>
</evidence>
<dbReference type="PANTHER" id="PTHR12967">
    <property type="entry name" value="PROTEIN SHQ1 HOMOLOG"/>
    <property type="match status" value="1"/>
</dbReference>
<evidence type="ECO:0000256" key="2">
    <source>
        <dbReference type="ARBA" id="ARBA00013750"/>
    </source>
</evidence>